<dbReference type="Proteomes" id="UP000030762">
    <property type="component" value="Unassembled WGS sequence"/>
</dbReference>
<dbReference type="RefSeq" id="XP_008614733.1">
    <property type="nucleotide sequence ID" value="XM_008616511.1"/>
</dbReference>
<reference evidence="1 2" key="1">
    <citation type="submission" date="2012-04" db="EMBL/GenBank/DDBJ databases">
        <title>The Genome Sequence of Saprolegnia declina VS20.</title>
        <authorList>
            <consortium name="The Broad Institute Genome Sequencing Platform"/>
            <person name="Russ C."/>
            <person name="Nusbaum C."/>
            <person name="Tyler B."/>
            <person name="van West P."/>
            <person name="Dieguez-Uribeondo J."/>
            <person name="de Bruijn I."/>
            <person name="Tripathy S."/>
            <person name="Jiang R."/>
            <person name="Young S.K."/>
            <person name="Zeng Q."/>
            <person name="Gargeya S."/>
            <person name="Fitzgerald M."/>
            <person name="Haas B."/>
            <person name="Abouelleil A."/>
            <person name="Alvarado L."/>
            <person name="Arachchi H.M."/>
            <person name="Berlin A."/>
            <person name="Chapman S.B."/>
            <person name="Goldberg J."/>
            <person name="Griggs A."/>
            <person name="Gujja S."/>
            <person name="Hansen M."/>
            <person name="Howarth C."/>
            <person name="Imamovic A."/>
            <person name="Larimer J."/>
            <person name="McCowen C."/>
            <person name="Montmayeur A."/>
            <person name="Murphy C."/>
            <person name="Neiman D."/>
            <person name="Pearson M."/>
            <person name="Priest M."/>
            <person name="Roberts A."/>
            <person name="Saif S."/>
            <person name="Shea T."/>
            <person name="Sisk P."/>
            <person name="Sykes S."/>
            <person name="Wortman J."/>
            <person name="Nusbaum C."/>
            <person name="Birren B."/>
        </authorList>
    </citation>
    <scope>NUCLEOTIDE SEQUENCE [LARGE SCALE GENOMIC DNA]</scope>
    <source>
        <strain evidence="1 2">VS20</strain>
    </source>
</reference>
<sequence length="500" mass="54709">MAARTQRARATHVGVLQPDITETIARLLPGPDAFAAFVAALPAWAKTPLLASIARLLVAPSMAVAWPTITVLSPQLDSATIEDLVAAATLGPCSIVIGYTIETHDDLAVVADVASSITSLKFDLDGTSKTTLRFFRSTIASCTHLASLELKDSTWGEALRTLKGVFFKLEHLTSLALLNSSGDGDVELSTGFCERLVHWLQTRPVVSLKMYAVHFADAPDSPLCLVLYDAISSSTTLALDCVNILEHSFMHQRPLPVHLTSLEWDPSDFDNAYQSWYDFQGALEDGPQLTHLSCKNFVKLLDDDDDEIPRVLQGLSSLAIHCKATSYEVLNALKTMSNLTALVLQDIGFKGEVMRDFVGVLRKLPYLEVLKFPGDFKQVKDGDAMSTTDVVHLLQHVPRFACLAHLDVADHKLDMTSILGLLPTLNAAAKRLQKIRLQSRWQQGDVEAFVAAVGQLLDRHFAIVFDPRVVDAATNAHHKLLIEKSGLAPRRGVAKCIVYV</sequence>
<dbReference type="AlphaFoldDB" id="T0QAM0"/>
<dbReference type="GeneID" id="19951244"/>
<evidence type="ECO:0008006" key="3">
    <source>
        <dbReference type="Google" id="ProtNLM"/>
    </source>
</evidence>
<proteinExistence type="predicted"/>
<name>T0QAM0_SAPDV</name>
<dbReference type="EMBL" id="JH767167">
    <property type="protein sequence ID" value="EQC31725.1"/>
    <property type="molecule type" value="Genomic_DNA"/>
</dbReference>
<keyword evidence="2" id="KW-1185">Reference proteome</keyword>
<evidence type="ECO:0000313" key="1">
    <source>
        <dbReference type="EMBL" id="EQC31726.1"/>
    </source>
</evidence>
<evidence type="ECO:0000313" key="2">
    <source>
        <dbReference type="Proteomes" id="UP000030762"/>
    </source>
</evidence>
<accession>T0QAM0</accession>
<protein>
    <recommendedName>
        <fullName evidence="3">FBD domain-containing protein</fullName>
    </recommendedName>
</protein>
<dbReference type="InterPro" id="IPR032675">
    <property type="entry name" value="LRR_dom_sf"/>
</dbReference>
<dbReference type="Gene3D" id="3.80.10.10">
    <property type="entry name" value="Ribonuclease Inhibitor"/>
    <property type="match status" value="1"/>
</dbReference>
<dbReference type="VEuPathDB" id="FungiDB:SDRG_10517"/>
<dbReference type="InParanoid" id="T0QAM0"/>
<gene>
    <name evidence="1" type="ORF">SDRG_10517</name>
</gene>
<organism evidence="1 2">
    <name type="scientific">Saprolegnia diclina (strain VS20)</name>
    <dbReference type="NCBI Taxonomy" id="1156394"/>
    <lineage>
        <taxon>Eukaryota</taxon>
        <taxon>Sar</taxon>
        <taxon>Stramenopiles</taxon>
        <taxon>Oomycota</taxon>
        <taxon>Saprolegniomycetes</taxon>
        <taxon>Saprolegniales</taxon>
        <taxon>Saprolegniaceae</taxon>
        <taxon>Saprolegnia</taxon>
    </lineage>
</organism>
<dbReference type="RefSeq" id="XP_008614732.1">
    <property type="nucleotide sequence ID" value="XM_008616510.1"/>
</dbReference>
<dbReference type="SUPFAM" id="SSF52047">
    <property type="entry name" value="RNI-like"/>
    <property type="match status" value="1"/>
</dbReference>
<dbReference type="EMBL" id="JH767167">
    <property type="protein sequence ID" value="EQC31726.1"/>
    <property type="molecule type" value="Genomic_DNA"/>
</dbReference>